<dbReference type="STRING" id="227316.GA0070604_4300"/>
<dbReference type="PANTHER" id="PTHR33169:SF13">
    <property type="entry name" value="PADR-FAMILY TRANSCRIPTIONAL REGULATOR"/>
    <property type="match status" value="1"/>
</dbReference>
<keyword evidence="3" id="KW-1185">Reference proteome</keyword>
<dbReference type="InterPro" id="IPR036390">
    <property type="entry name" value="WH_DNA-bd_sf"/>
</dbReference>
<proteinExistence type="predicted"/>
<dbReference type="Pfam" id="PF03551">
    <property type="entry name" value="PadR"/>
    <property type="match status" value="1"/>
</dbReference>
<sequence>MREPTYFLLVTLLDGPLHGHGIIKRAEEISGGRVRLAAGTLYAALDRLTREGLVEAVQQETVNGRVRRYYALTVAGGIAVRTEADRMAQAASLVASRPSGRTVSPAVRPAVGPA</sequence>
<evidence type="ECO:0000313" key="3">
    <source>
        <dbReference type="Proteomes" id="UP000199696"/>
    </source>
</evidence>
<evidence type="ECO:0000259" key="1">
    <source>
        <dbReference type="Pfam" id="PF03551"/>
    </source>
</evidence>
<dbReference type="EMBL" id="FMHY01000002">
    <property type="protein sequence ID" value="SCL60452.1"/>
    <property type="molecule type" value="Genomic_DNA"/>
</dbReference>
<organism evidence="2 3">
    <name type="scientific">Micromonospora eburnea</name>
    <dbReference type="NCBI Taxonomy" id="227316"/>
    <lineage>
        <taxon>Bacteria</taxon>
        <taxon>Bacillati</taxon>
        <taxon>Actinomycetota</taxon>
        <taxon>Actinomycetes</taxon>
        <taxon>Micromonosporales</taxon>
        <taxon>Micromonosporaceae</taxon>
        <taxon>Micromonospora</taxon>
    </lineage>
</organism>
<dbReference type="InterPro" id="IPR005149">
    <property type="entry name" value="Tscrpt_reg_PadR_N"/>
</dbReference>
<reference evidence="3" key="1">
    <citation type="submission" date="2016-06" db="EMBL/GenBank/DDBJ databases">
        <authorList>
            <person name="Varghese N."/>
            <person name="Submissions Spin"/>
        </authorList>
    </citation>
    <scope>NUCLEOTIDE SEQUENCE [LARGE SCALE GENOMIC DNA]</scope>
    <source>
        <strain evidence="3">DSM 44814</strain>
    </source>
</reference>
<dbReference type="Gene3D" id="1.10.10.10">
    <property type="entry name" value="Winged helix-like DNA-binding domain superfamily/Winged helix DNA-binding domain"/>
    <property type="match status" value="1"/>
</dbReference>
<evidence type="ECO:0000313" key="2">
    <source>
        <dbReference type="EMBL" id="SCL60452.1"/>
    </source>
</evidence>
<gene>
    <name evidence="2" type="ORF">GA0070604_4300</name>
</gene>
<feature type="domain" description="Transcription regulator PadR N-terminal" evidence="1">
    <location>
        <begin position="8"/>
        <end position="77"/>
    </location>
</feature>
<dbReference type="Proteomes" id="UP000199696">
    <property type="component" value="Unassembled WGS sequence"/>
</dbReference>
<dbReference type="InterPro" id="IPR036388">
    <property type="entry name" value="WH-like_DNA-bd_sf"/>
</dbReference>
<name>A0A1C6V2A3_9ACTN</name>
<protein>
    <submittedName>
        <fullName evidence="2">Transcriptional regulator PadR-like family protein</fullName>
    </submittedName>
</protein>
<dbReference type="PANTHER" id="PTHR33169">
    <property type="entry name" value="PADR-FAMILY TRANSCRIPTIONAL REGULATOR"/>
    <property type="match status" value="1"/>
</dbReference>
<accession>A0A1C6V2A3</accession>
<dbReference type="SUPFAM" id="SSF46785">
    <property type="entry name" value="Winged helix' DNA-binding domain"/>
    <property type="match status" value="1"/>
</dbReference>
<dbReference type="InterPro" id="IPR052509">
    <property type="entry name" value="Metal_resp_DNA-bind_regulator"/>
</dbReference>
<dbReference type="OrthoDB" id="122286at2"/>
<dbReference type="AlphaFoldDB" id="A0A1C6V2A3"/>